<sequence length="89" mass="10075">FGPATLFSTEHYELFNHVFRLASMYSNHQAPSCDTCQVFAEQNNVKHIITKKWARAELGVIEYMIEHPKQHCLLGLPEATAAKVGECLL</sequence>
<name>A0A0D0DBG4_9AGAM</name>
<gene>
    <name evidence="1" type="ORF">PAXRUDRAFT_47900</name>
</gene>
<dbReference type="OrthoDB" id="2506088at2759"/>
<protein>
    <submittedName>
        <fullName evidence="1">Uncharacterized protein</fullName>
    </submittedName>
</protein>
<evidence type="ECO:0000313" key="2">
    <source>
        <dbReference type="Proteomes" id="UP000054538"/>
    </source>
</evidence>
<dbReference type="HOGENOM" id="CLU_2460811_0_0_1"/>
<organism evidence="1 2">
    <name type="scientific">Paxillus rubicundulus Ve08.2h10</name>
    <dbReference type="NCBI Taxonomy" id="930991"/>
    <lineage>
        <taxon>Eukaryota</taxon>
        <taxon>Fungi</taxon>
        <taxon>Dikarya</taxon>
        <taxon>Basidiomycota</taxon>
        <taxon>Agaricomycotina</taxon>
        <taxon>Agaricomycetes</taxon>
        <taxon>Agaricomycetidae</taxon>
        <taxon>Boletales</taxon>
        <taxon>Paxilineae</taxon>
        <taxon>Paxillaceae</taxon>
        <taxon>Paxillus</taxon>
    </lineage>
</organism>
<dbReference type="AlphaFoldDB" id="A0A0D0DBG4"/>
<accession>A0A0D0DBG4</accession>
<reference evidence="1 2" key="1">
    <citation type="submission" date="2014-04" db="EMBL/GenBank/DDBJ databases">
        <authorList>
            <consortium name="DOE Joint Genome Institute"/>
            <person name="Kuo A."/>
            <person name="Kohler A."/>
            <person name="Jargeat P."/>
            <person name="Nagy L.G."/>
            <person name="Floudas D."/>
            <person name="Copeland A."/>
            <person name="Barry K.W."/>
            <person name="Cichocki N."/>
            <person name="Veneault-Fourrey C."/>
            <person name="LaButti K."/>
            <person name="Lindquist E.A."/>
            <person name="Lipzen A."/>
            <person name="Lundell T."/>
            <person name="Morin E."/>
            <person name="Murat C."/>
            <person name="Sun H."/>
            <person name="Tunlid A."/>
            <person name="Henrissat B."/>
            <person name="Grigoriev I.V."/>
            <person name="Hibbett D.S."/>
            <person name="Martin F."/>
            <person name="Nordberg H.P."/>
            <person name="Cantor M.N."/>
            <person name="Hua S.X."/>
        </authorList>
    </citation>
    <scope>NUCLEOTIDE SEQUENCE [LARGE SCALE GENOMIC DNA]</scope>
    <source>
        <strain evidence="1 2">Ve08.2h10</strain>
    </source>
</reference>
<keyword evidence="2" id="KW-1185">Reference proteome</keyword>
<dbReference type="EMBL" id="KN828712">
    <property type="protein sequence ID" value="KIK74600.1"/>
    <property type="molecule type" value="Genomic_DNA"/>
</dbReference>
<dbReference type="Proteomes" id="UP000054538">
    <property type="component" value="Unassembled WGS sequence"/>
</dbReference>
<reference evidence="2" key="2">
    <citation type="submission" date="2015-01" db="EMBL/GenBank/DDBJ databases">
        <title>Evolutionary Origins and Diversification of the Mycorrhizal Mutualists.</title>
        <authorList>
            <consortium name="DOE Joint Genome Institute"/>
            <consortium name="Mycorrhizal Genomics Consortium"/>
            <person name="Kohler A."/>
            <person name="Kuo A."/>
            <person name="Nagy L.G."/>
            <person name="Floudas D."/>
            <person name="Copeland A."/>
            <person name="Barry K.W."/>
            <person name="Cichocki N."/>
            <person name="Veneault-Fourrey C."/>
            <person name="LaButti K."/>
            <person name="Lindquist E.A."/>
            <person name="Lipzen A."/>
            <person name="Lundell T."/>
            <person name="Morin E."/>
            <person name="Murat C."/>
            <person name="Riley R."/>
            <person name="Ohm R."/>
            <person name="Sun H."/>
            <person name="Tunlid A."/>
            <person name="Henrissat B."/>
            <person name="Grigoriev I.V."/>
            <person name="Hibbett D.S."/>
            <person name="Martin F."/>
        </authorList>
    </citation>
    <scope>NUCLEOTIDE SEQUENCE [LARGE SCALE GENOMIC DNA]</scope>
    <source>
        <strain evidence="2">Ve08.2h10</strain>
    </source>
</reference>
<proteinExistence type="predicted"/>
<evidence type="ECO:0000313" key="1">
    <source>
        <dbReference type="EMBL" id="KIK74600.1"/>
    </source>
</evidence>
<feature type="non-terminal residue" evidence="1">
    <location>
        <position position="1"/>
    </location>
</feature>
<feature type="non-terminal residue" evidence="1">
    <location>
        <position position="89"/>
    </location>
</feature>
<dbReference type="InParanoid" id="A0A0D0DBG4"/>
<dbReference type="STRING" id="930991.A0A0D0DBG4"/>